<dbReference type="RefSeq" id="WP_020815317.1">
    <property type="nucleotide sequence ID" value="NZ_ATAY01000030.1"/>
</dbReference>
<organism evidence="5 6">
    <name type="scientific">Ruminiclostridium papyrosolvens C7</name>
    <dbReference type="NCBI Taxonomy" id="1330534"/>
    <lineage>
        <taxon>Bacteria</taxon>
        <taxon>Bacillati</taxon>
        <taxon>Bacillota</taxon>
        <taxon>Clostridia</taxon>
        <taxon>Eubacteriales</taxon>
        <taxon>Oscillospiraceae</taxon>
        <taxon>Ruminiclostridium</taxon>
    </lineage>
</organism>
<proteinExistence type="predicted"/>
<dbReference type="Gene3D" id="3.40.50.360">
    <property type="match status" value="1"/>
</dbReference>
<dbReference type="InterPro" id="IPR017896">
    <property type="entry name" value="4Fe4S_Fe-S-bd"/>
</dbReference>
<dbReference type="NCBIfam" id="NF038196">
    <property type="entry name" value="ferrodoxin_EFR1"/>
    <property type="match status" value="1"/>
</dbReference>
<dbReference type="Gene3D" id="3.30.70.20">
    <property type="match status" value="1"/>
</dbReference>
<dbReference type="Proteomes" id="UP000016860">
    <property type="component" value="Unassembled WGS sequence"/>
</dbReference>
<dbReference type="PATRIC" id="fig|1330534.3.peg.1764"/>
<name>U4R398_9FIRM</name>
<dbReference type="InterPro" id="IPR047964">
    <property type="entry name" value="EFR1-like"/>
</dbReference>
<keyword evidence="2" id="KW-0408">Iron</keyword>
<dbReference type="InterPro" id="IPR017900">
    <property type="entry name" value="4Fe4S_Fe_S_CS"/>
</dbReference>
<feature type="domain" description="4Fe-4S ferredoxin-type" evidence="4">
    <location>
        <begin position="220"/>
        <end position="242"/>
    </location>
</feature>
<dbReference type="OrthoDB" id="9813995at2"/>
<reference evidence="5 6" key="1">
    <citation type="journal article" date="2013" name="Genome Announc.">
        <title>Draft Genome Sequence of the Cellulolytic Bacterium Clostridium papyrosolvens C7 (ATCC 700395).</title>
        <authorList>
            <person name="Zepeda V."/>
            <person name="Dassa B."/>
            <person name="Borovok I."/>
            <person name="Lamed R."/>
            <person name="Bayer E.A."/>
            <person name="Cate J.H."/>
        </authorList>
    </citation>
    <scope>NUCLEOTIDE SEQUENCE [LARGE SCALE GENOMIC DNA]</scope>
    <source>
        <strain evidence="5 6">C7</strain>
    </source>
</reference>
<evidence type="ECO:0000256" key="2">
    <source>
        <dbReference type="ARBA" id="ARBA00023004"/>
    </source>
</evidence>
<dbReference type="GO" id="GO:0051536">
    <property type="term" value="F:iron-sulfur cluster binding"/>
    <property type="evidence" value="ECO:0007669"/>
    <property type="project" value="UniProtKB-KW"/>
</dbReference>
<dbReference type="STRING" id="1330534.L323_08875"/>
<dbReference type="AlphaFoldDB" id="U4R398"/>
<dbReference type="SUPFAM" id="SSF54862">
    <property type="entry name" value="4Fe-4S ferredoxins"/>
    <property type="match status" value="1"/>
</dbReference>
<evidence type="ECO:0000256" key="1">
    <source>
        <dbReference type="ARBA" id="ARBA00022723"/>
    </source>
</evidence>
<comment type="caution">
    <text evidence="5">The sequence shown here is derived from an EMBL/GenBank/DDBJ whole genome shotgun (WGS) entry which is preliminary data.</text>
</comment>
<gene>
    <name evidence="5" type="ORF">L323_08875</name>
</gene>
<dbReference type="SUPFAM" id="SSF52218">
    <property type="entry name" value="Flavoproteins"/>
    <property type="match status" value="1"/>
</dbReference>
<feature type="domain" description="4Fe-4S ferredoxin-type" evidence="4">
    <location>
        <begin position="186"/>
        <end position="215"/>
    </location>
</feature>
<evidence type="ECO:0000259" key="4">
    <source>
        <dbReference type="PROSITE" id="PS51379"/>
    </source>
</evidence>
<dbReference type="GO" id="GO:0046872">
    <property type="term" value="F:metal ion binding"/>
    <property type="evidence" value="ECO:0007669"/>
    <property type="project" value="UniProtKB-KW"/>
</dbReference>
<dbReference type="InterPro" id="IPR029039">
    <property type="entry name" value="Flavoprotein-like_sf"/>
</dbReference>
<keyword evidence="1" id="KW-0479">Metal-binding</keyword>
<sequence>MIFWFSGTGNSLYIAKSIAQQNDLKLVSISSVVNSGAEFFEYDLEDGETIGFVFPVYAWAPPKMVLDFISKLRLKNYNDNYTFCVATCGGNVGNTVKVMEESLNTANIKLSAGFSVIMPNNYIVMGNVDSKEKEEKKLAEAEDTTGKISEIVSRKKSGMYNVVKGPLPGLFTGVISPMFNKYAIKTDSFFATDKCNGCGICEKVCTCKSIKVDKRPKWGKECNQCLACIHFCPTKAIQFGKGTEKKGRYTNPNISISEMSE</sequence>
<evidence type="ECO:0000313" key="5">
    <source>
        <dbReference type="EMBL" id="EPR12101.1"/>
    </source>
</evidence>
<dbReference type="EMBL" id="ATAY01000030">
    <property type="protein sequence ID" value="EPR12101.1"/>
    <property type="molecule type" value="Genomic_DNA"/>
</dbReference>
<evidence type="ECO:0000256" key="3">
    <source>
        <dbReference type="ARBA" id="ARBA00023014"/>
    </source>
</evidence>
<evidence type="ECO:0000313" key="6">
    <source>
        <dbReference type="Proteomes" id="UP000016860"/>
    </source>
</evidence>
<dbReference type="PROSITE" id="PS51379">
    <property type="entry name" value="4FE4S_FER_2"/>
    <property type="match status" value="2"/>
</dbReference>
<accession>U4R398</accession>
<protein>
    <submittedName>
        <fullName evidence="5">4Fe-4S ferredoxin</fullName>
    </submittedName>
</protein>
<keyword evidence="3" id="KW-0411">Iron-sulfur</keyword>
<dbReference type="PROSITE" id="PS00198">
    <property type="entry name" value="4FE4S_FER_1"/>
    <property type="match status" value="1"/>
</dbReference>